<dbReference type="SMART" id="SM01140">
    <property type="entry name" value="Drf_GBD"/>
    <property type="match status" value="1"/>
</dbReference>
<protein>
    <recommendedName>
        <fullName evidence="10">Diaphanous related formin 1</fullName>
    </recommendedName>
</protein>
<proteinExistence type="inferred from homology"/>
<feature type="coiled-coil region" evidence="3">
    <location>
        <begin position="470"/>
        <end position="522"/>
    </location>
</feature>
<dbReference type="SMART" id="SM01139">
    <property type="entry name" value="Drf_FH3"/>
    <property type="match status" value="1"/>
</dbReference>
<dbReference type="InterPro" id="IPR016024">
    <property type="entry name" value="ARM-type_fold"/>
</dbReference>
<evidence type="ECO:0000256" key="1">
    <source>
        <dbReference type="ARBA" id="ARBA00008214"/>
    </source>
</evidence>
<dbReference type="Pfam" id="PF13358">
    <property type="entry name" value="DDE_3"/>
    <property type="match status" value="1"/>
</dbReference>
<dbReference type="SUPFAM" id="SSF48371">
    <property type="entry name" value="ARM repeat"/>
    <property type="match status" value="1"/>
</dbReference>
<dbReference type="InterPro" id="IPR014768">
    <property type="entry name" value="GBD/FH3_dom"/>
</dbReference>
<dbReference type="Gene3D" id="1.20.58.2220">
    <property type="entry name" value="Formin, FH2 domain"/>
    <property type="match status" value="1"/>
</dbReference>
<dbReference type="SUPFAM" id="SSF101447">
    <property type="entry name" value="Formin homology 2 domain (FH2 domain)"/>
    <property type="match status" value="1"/>
</dbReference>
<dbReference type="Pfam" id="PF02181">
    <property type="entry name" value="FH2"/>
    <property type="match status" value="1"/>
</dbReference>
<feature type="region of interest" description="Disordered" evidence="4">
    <location>
        <begin position="749"/>
        <end position="889"/>
    </location>
</feature>
<gene>
    <name evidence="8" type="ORF">QTP70_032125</name>
</gene>
<dbReference type="InterPro" id="IPR009057">
    <property type="entry name" value="Homeodomain-like_sf"/>
</dbReference>
<dbReference type="InterPro" id="IPR000477">
    <property type="entry name" value="RT_dom"/>
</dbReference>
<comment type="caution">
    <text evidence="8">The sequence shown here is derived from an EMBL/GenBank/DDBJ whole genome shotgun (WGS) entry which is preliminary data.</text>
</comment>
<evidence type="ECO:0000256" key="3">
    <source>
        <dbReference type="SAM" id="Coils"/>
    </source>
</evidence>
<name>A0AAE0QQ71_9TELE</name>
<evidence type="ECO:0000256" key="2">
    <source>
        <dbReference type="ARBA" id="ARBA00023054"/>
    </source>
</evidence>
<evidence type="ECO:0008006" key="10">
    <source>
        <dbReference type="Google" id="ProtNLM"/>
    </source>
</evidence>
<dbReference type="PANTHER" id="PTHR45691">
    <property type="entry name" value="PROTEIN DIAPHANOUS"/>
    <property type="match status" value="1"/>
</dbReference>
<feature type="coiled-coil region" evidence="3">
    <location>
        <begin position="323"/>
        <end position="366"/>
    </location>
</feature>
<dbReference type="GO" id="GO:0005884">
    <property type="term" value="C:actin filament"/>
    <property type="evidence" value="ECO:0007669"/>
    <property type="project" value="TreeGrafter"/>
</dbReference>
<dbReference type="PROSITE" id="PS51232">
    <property type="entry name" value="GBD_FH3"/>
    <property type="match status" value="1"/>
</dbReference>
<feature type="domain" description="FH2" evidence="7">
    <location>
        <begin position="901"/>
        <end position="1321"/>
    </location>
</feature>
<dbReference type="Pfam" id="PF06371">
    <property type="entry name" value="Drf_GBD"/>
    <property type="match status" value="1"/>
</dbReference>
<evidence type="ECO:0000259" key="5">
    <source>
        <dbReference type="PROSITE" id="PS51231"/>
    </source>
</evidence>
<dbReference type="GO" id="GO:0030041">
    <property type="term" value="P:actin filament polymerization"/>
    <property type="evidence" value="ECO:0007669"/>
    <property type="project" value="TreeGrafter"/>
</dbReference>
<dbReference type="GO" id="GO:0003676">
    <property type="term" value="F:nucleic acid binding"/>
    <property type="evidence" value="ECO:0007669"/>
    <property type="project" value="InterPro"/>
</dbReference>
<dbReference type="InterPro" id="IPR042201">
    <property type="entry name" value="FH2_Formin_sf"/>
</dbReference>
<keyword evidence="9" id="KW-1185">Reference proteome</keyword>
<evidence type="ECO:0000313" key="8">
    <source>
        <dbReference type="EMBL" id="KAK3526728.1"/>
    </source>
</evidence>
<dbReference type="FunFam" id="1.10.238.150:FF:000002">
    <property type="entry name" value="protein diaphanous homolog 2 isoform X2"/>
    <property type="match status" value="1"/>
</dbReference>
<dbReference type="Pfam" id="PF25787">
    <property type="entry name" value="HTH_SB"/>
    <property type="match status" value="1"/>
</dbReference>
<dbReference type="InterPro" id="IPR036397">
    <property type="entry name" value="RNaseH_sf"/>
</dbReference>
<dbReference type="Gene3D" id="6.10.30.30">
    <property type="match status" value="1"/>
</dbReference>
<feature type="domain" description="DAD" evidence="5">
    <location>
        <begin position="1449"/>
        <end position="1477"/>
    </location>
</feature>
<dbReference type="GO" id="GO:0031267">
    <property type="term" value="F:small GTPase binding"/>
    <property type="evidence" value="ECO:0007669"/>
    <property type="project" value="InterPro"/>
</dbReference>
<dbReference type="InterPro" id="IPR038717">
    <property type="entry name" value="Tc1-like_DDE_dom"/>
</dbReference>
<dbReference type="EMBL" id="JAUCMX010000013">
    <property type="protein sequence ID" value="KAK3526728.1"/>
    <property type="molecule type" value="Genomic_DNA"/>
</dbReference>
<dbReference type="InterPro" id="IPR051412">
    <property type="entry name" value="Formin_Homology_Diaphanous_sf"/>
</dbReference>
<feature type="domain" description="GBD/FH3" evidence="6">
    <location>
        <begin position="64"/>
        <end position="438"/>
    </location>
</feature>
<dbReference type="Gene3D" id="3.30.420.10">
    <property type="entry name" value="Ribonuclease H-like superfamily/Ribonuclease H"/>
    <property type="match status" value="1"/>
</dbReference>
<dbReference type="PROSITE" id="PS51231">
    <property type="entry name" value="DAD"/>
    <property type="match status" value="1"/>
</dbReference>
<dbReference type="Gene3D" id="1.10.238.150">
    <property type="entry name" value="Formin, FH3 diaphanous domain"/>
    <property type="match status" value="1"/>
</dbReference>
<dbReference type="Pfam" id="PF00078">
    <property type="entry name" value="RVT_1"/>
    <property type="match status" value="1"/>
</dbReference>
<reference evidence="8" key="1">
    <citation type="submission" date="2023-06" db="EMBL/GenBank/DDBJ databases">
        <title>Male Hemibagrus guttatus genome.</title>
        <authorList>
            <person name="Bian C."/>
        </authorList>
    </citation>
    <scope>NUCLEOTIDE SEQUENCE</scope>
    <source>
        <strain evidence="8">Male_cb2023</strain>
        <tissue evidence="8">Muscle</tissue>
    </source>
</reference>
<dbReference type="InterPro" id="IPR011989">
    <property type="entry name" value="ARM-like"/>
</dbReference>
<sequence length="1497" mass="169164">MLYCSFSLCGLVDNVKPTFKRLIPDELERFTSMRIKKEKEKSGMASQRHSSAVLYEIPSQSGMLQDHSDDYILELFEQMLVDMNLNEEKQVPLRQKDISIKREMVSRYLHTSTAGQSQKESSRSAVMYIQELKSDPRDTQLLSCLESLRISLNNNPVSWVQTFGEEGLVLLLTFLKKLQDEKEEYPNSGVGVKCQHEIIRCLKAFMNNKYGLKAMLTSADGIPLLVRAINPSVPHMMVDAVKLLSAICILEHPDNLHERVLESITALAEEREIERFQPLLSGLRKSNIALKGGCMQLINALISRGEELDFRIHIRSELMRLGLRELLAEVRNIENEELRVQLQVFDEQAEEDSEDLRSRLEDVRIEMEYPFKIVLFTDISEVFQVLLNTVKDSKAEGFFLSLMQHLLLVRNDYLIRPQYYKLIDECIAQIVLHRNGCDPDFKCRNLQLDIEALVDNMVDKTKVEISEAKATELEKKLDAELTARHELQVEFKKMESDYEQKVQELSSEKEALGNEKVGKEKENQELCGEIGQLKEKKTGQTPNSTMAKTKELSKDTRNKIVDLHQAGKTESALGNQHGVKKSTVGAIIRKWKTYKTTDNLPRSGAPRKISPCGVKMITRTGPGRLIHVKERMNGAMYREILSKNLLPSARALKMKRGWVFQHDNDPKHTARATKEWLRKKHFKVLEWPSQSPDLNPIENLWRELKIRVAQQQPQNITALEEICMEEWAKLPATVEKLSKDLEEAKRKIVAVPVQKPGSTAHTDPSAPASMPHQPPPLPGQSGMPAPPPPPPLPGQIGMPPPPPPPPPPSLSGPVGMPPPPPPMPATMGPPPPPPLPGQAGGMPPPPPPLPGAPGMPPPPPPPPGLAGMPPPPPMPGMPPPPPGGFGTWAAPVPQLPFGLKPKKEYKPEVQLKRANWSKIAAEDLSDSSFWVKSKEDRFESNELFSRLTLTFSSQTKTNKILFLLSVSFFSAKKDQEGGEDKAAQKKKVKELKVLDSKSSQNLSIFLGSNRLPYDEIRNVILEVNEKVLTENMVQSLLKLLPEEEQLKVLSEMKDEYEDLAESEQFGVVMSSVKRLKPRLSAILFRLQFEEQINNIKPDIVAVTAACEELTKSDNFAQLLQIILLVGNYMNAGSRNAKAFGFSISYLCKLRDTKSADQKQTLLHFLADECQERHPSVMHFPEELIHLEKASRVSAETLQKNLDQMGKQINNLEKDIETFPPPQNEKDKFVEKMTISFTTANALCLVIVLEQFEKLQLMHSNMEKQYEDLGKYYVFDPKKMSPEELFGDLNNFKNMFQIKVMAKSVQMQAVTENQKRKEAEEKMRRAKLAKEKAEKEKEERQKKMNAGHSLNINDGVAEKYVRVVQDMYERSRTVVRYAVGQTEEFKVEVGLHQGSALSPFLFAIVMDQLSEEVRQESPWTIMFADDIVICSESREQVEVCAGEKRNENGDETGIMDGLLEALQSGAAFKRKRAPRQAGIPFAARQLNLQAYITMSVWK</sequence>
<dbReference type="InterPro" id="IPR010472">
    <property type="entry name" value="FH3_dom"/>
</dbReference>
<dbReference type="SUPFAM" id="SSF46689">
    <property type="entry name" value="Homeodomain-like"/>
    <property type="match status" value="1"/>
</dbReference>
<dbReference type="GO" id="GO:0003779">
    <property type="term" value="F:actin binding"/>
    <property type="evidence" value="ECO:0007669"/>
    <property type="project" value="InterPro"/>
</dbReference>
<dbReference type="PROSITE" id="PS51444">
    <property type="entry name" value="FH2"/>
    <property type="match status" value="1"/>
</dbReference>
<dbReference type="SMART" id="SM00498">
    <property type="entry name" value="FH2"/>
    <property type="match status" value="1"/>
</dbReference>
<dbReference type="Gene3D" id="1.10.20.40">
    <property type="entry name" value="Formin, diaphanous GTPase-binding domain"/>
    <property type="match status" value="1"/>
</dbReference>
<keyword evidence="2 3" id="KW-0175">Coiled coil</keyword>
<comment type="similarity">
    <text evidence="1">Belongs to the formin homology family. Diaphanous subfamily.</text>
</comment>
<evidence type="ECO:0000259" key="7">
    <source>
        <dbReference type="PROSITE" id="PS51444"/>
    </source>
</evidence>
<organism evidence="8 9">
    <name type="scientific">Hemibagrus guttatus</name>
    <dbReference type="NCBI Taxonomy" id="175788"/>
    <lineage>
        <taxon>Eukaryota</taxon>
        <taxon>Metazoa</taxon>
        <taxon>Chordata</taxon>
        <taxon>Craniata</taxon>
        <taxon>Vertebrata</taxon>
        <taxon>Euteleostomi</taxon>
        <taxon>Actinopterygii</taxon>
        <taxon>Neopterygii</taxon>
        <taxon>Teleostei</taxon>
        <taxon>Ostariophysi</taxon>
        <taxon>Siluriformes</taxon>
        <taxon>Bagridae</taxon>
        <taxon>Hemibagrus</taxon>
    </lineage>
</organism>
<dbReference type="Pfam" id="PF06367">
    <property type="entry name" value="Drf_FH3"/>
    <property type="match status" value="1"/>
</dbReference>
<dbReference type="InterPro" id="IPR014767">
    <property type="entry name" value="DAD_dom"/>
</dbReference>
<evidence type="ECO:0000313" key="9">
    <source>
        <dbReference type="Proteomes" id="UP001274896"/>
    </source>
</evidence>
<dbReference type="Proteomes" id="UP001274896">
    <property type="component" value="Unassembled WGS sequence"/>
</dbReference>
<evidence type="ECO:0000256" key="4">
    <source>
        <dbReference type="SAM" id="MobiDB-lite"/>
    </source>
</evidence>
<feature type="coiled-coil region" evidence="3">
    <location>
        <begin position="1301"/>
        <end position="1345"/>
    </location>
</feature>
<dbReference type="InterPro" id="IPR044933">
    <property type="entry name" value="DIA_GBD_sf"/>
</dbReference>
<dbReference type="Gene3D" id="1.25.10.10">
    <property type="entry name" value="Leucine-rich Repeat Variant"/>
    <property type="match status" value="1"/>
</dbReference>
<dbReference type="Gene3D" id="1.20.58.630">
    <property type="match status" value="1"/>
</dbReference>
<evidence type="ECO:0000259" key="6">
    <source>
        <dbReference type="PROSITE" id="PS51232"/>
    </source>
</evidence>
<dbReference type="InterPro" id="IPR057667">
    <property type="entry name" value="HTH_SB"/>
</dbReference>
<dbReference type="InterPro" id="IPR015425">
    <property type="entry name" value="FH2_Formin"/>
</dbReference>
<accession>A0AAE0QQ71</accession>
<dbReference type="InterPro" id="IPR010473">
    <property type="entry name" value="GTPase-bd"/>
</dbReference>
<feature type="compositionally biased region" description="Pro residues" evidence="4">
    <location>
        <begin position="772"/>
        <end position="883"/>
    </location>
</feature>
<dbReference type="PANTHER" id="PTHR45691:SF4">
    <property type="entry name" value="PROTEIN DIAPHANOUS HOMOLOG 1"/>
    <property type="match status" value="1"/>
</dbReference>